<proteinExistence type="predicted"/>
<name>A0A8W7P5G5_ANOCL</name>
<sequence>MMAYDEDGWRYDFDGKFPPSGNSSNARMRGVHRSRLMNAKGPTVPERTDRISRETIRRMRVKRRATRVAQAAGRCSRGSYTPLGSGGFYRSGLEDFSCCCWDECFMRH</sequence>
<feature type="region of interest" description="Disordered" evidence="1">
    <location>
        <begin position="22"/>
        <end position="50"/>
    </location>
</feature>
<dbReference type="Proteomes" id="UP000075882">
    <property type="component" value="Unassembled WGS sequence"/>
</dbReference>
<protein>
    <submittedName>
        <fullName evidence="2">Uncharacterized protein</fullName>
    </submittedName>
</protein>
<evidence type="ECO:0000313" key="2">
    <source>
        <dbReference type="EnsemblMetazoa" id="ACOM026272-PA.1"/>
    </source>
</evidence>
<dbReference type="EnsemblMetazoa" id="ACOM026272-RA">
    <property type="protein sequence ID" value="ACOM026272-PA.1"/>
    <property type="gene ID" value="ACOM026272"/>
</dbReference>
<reference evidence="2" key="1">
    <citation type="submission" date="2022-08" db="UniProtKB">
        <authorList>
            <consortium name="EnsemblMetazoa"/>
        </authorList>
    </citation>
    <scope>IDENTIFICATION</scope>
</reference>
<organism evidence="2">
    <name type="scientific">Anopheles coluzzii</name>
    <name type="common">African malaria mosquito</name>
    <dbReference type="NCBI Taxonomy" id="1518534"/>
    <lineage>
        <taxon>Eukaryota</taxon>
        <taxon>Metazoa</taxon>
        <taxon>Ecdysozoa</taxon>
        <taxon>Arthropoda</taxon>
        <taxon>Hexapoda</taxon>
        <taxon>Insecta</taxon>
        <taxon>Pterygota</taxon>
        <taxon>Neoptera</taxon>
        <taxon>Endopterygota</taxon>
        <taxon>Diptera</taxon>
        <taxon>Nematocera</taxon>
        <taxon>Culicoidea</taxon>
        <taxon>Culicidae</taxon>
        <taxon>Anophelinae</taxon>
        <taxon>Anopheles</taxon>
    </lineage>
</organism>
<dbReference type="AlphaFoldDB" id="A0A8W7P5G5"/>
<accession>A0A8W7P5G5</accession>
<evidence type="ECO:0000256" key="1">
    <source>
        <dbReference type="SAM" id="MobiDB-lite"/>
    </source>
</evidence>